<organism evidence="1 2">
    <name type="scientific">Dreissena polymorpha</name>
    <name type="common">Zebra mussel</name>
    <name type="synonym">Mytilus polymorpha</name>
    <dbReference type="NCBI Taxonomy" id="45954"/>
    <lineage>
        <taxon>Eukaryota</taxon>
        <taxon>Metazoa</taxon>
        <taxon>Spiralia</taxon>
        <taxon>Lophotrochozoa</taxon>
        <taxon>Mollusca</taxon>
        <taxon>Bivalvia</taxon>
        <taxon>Autobranchia</taxon>
        <taxon>Heteroconchia</taxon>
        <taxon>Euheterodonta</taxon>
        <taxon>Imparidentia</taxon>
        <taxon>Neoheterodontei</taxon>
        <taxon>Myida</taxon>
        <taxon>Dreissenoidea</taxon>
        <taxon>Dreissenidae</taxon>
        <taxon>Dreissena</taxon>
    </lineage>
</organism>
<reference evidence="1" key="1">
    <citation type="journal article" date="2019" name="bioRxiv">
        <title>The Genome of the Zebra Mussel, Dreissena polymorpha: A Resource for Invasive Species Research.</title>
        <authorList>
            <person name="McCartney M.A."/>
            <person name="Auch B."/>
            <person name="Kono T."/>
            <person name="Mallez S."/>
            <person name="Zhang Y."/>
            <person name="Obille A."/>
            <person name="Becker A."/>
            <person name="Abrahante J.E."/>
            <person name="Garbe J."/>
            <person name="Badalamenti J.P."/>
            <person name="Herman A."/>
            <person name="Mangelson H."/>
            <person name="Liachko I."/>
            <person name="Sullivan S."/>
            <person name="Sone E.D."/>
            <person name="Koren S."/>
            <person name="Silverstein K.A.T."/>
            <person name="Beckman K.B."/>
            <person name="Gohl D.M."/>
        </authorList>
    </citation>
    <scope>NUCLEOTIDE SEQUENCE</scope>
    <source>
        <strain evidence="1">Duluth1</strain>
        <tissue evidence="1">Whole animal</tissue>
    </source>
</reference>
<gene>
    <name evidence="1" type="ORF">DPMN_150580</name>
</gene>
<dbReference type="Proteomes" id="UP000828390">
    <property type="component" value="Unassembled WGS sequence"/>
</dbReference>
<comment type="caution">
    <text evidence="1">The sequence shown here is derived from an EMBL/GenBank/DDBJ whole genome shotgun (WGS) entry which is preliminary data.</text>
</comment>
<reference evidence="1" key="2">
    <citation type="submission" date="2020-11" db="EMBL/GenBank/DDBJ databases">
        <authorList>
            <person name="McCartney M.A."/>
            <person name="Auch B."/>
            <person name="Kono T."/>
            <person name="Mallez S."/>
            <person name="Becker A."/>
            <person name="Gohl D.M."/>
            <person name="Silverstein K.A.T."/>
            <person name="Koren S."/>
            <person name="Bechman K.B."/>
            <person name="Herman A."/>
            <person name="Abrahante J.E."/>
            <person name="Garbe J."/>
        </authorList>
    </citation>
    <scope>NUCLEOTIDE SEQUENCE</scope>
    <source>
        <strain evidence="1">Duluth1</strain>
        <tissue evidence="1">Whole animal</tissue>
    </source>
</reference>
<keyword evidence="2" id="KW-1185">Reference proteome</keyword>
<accession>A0A9D4FDK2</accession>
<proteinExistence type="predicted"/>
<sequence>MTISDGTVAAKGAIREAGSCGMCVALAAMLETPPWLLSGAMNSARAHETWCHRRAVYQMYNPYSQFNAQLFSEKTRGIVIASLLCRVVSCRGRRPHRAKT</sequence>
<evidence type="ECO:0000313" key="2">
    <source>
        <dbReference type="Proteomes" id="UP000828390"/>
    </source>
</evidence>
<evidence type="ECO:0000313" key="1">
    <source>
        <dbReference type="EMBL" id="KAH3797004.1"/>
    </source>
</evidence>
<protein>
    <submittedName>
        <fullName evidence="1">Uncharacterized protein</fullName>
    </submittedName>
</protein>
<name>A0A9D4FDK2_DREPO</name>
<dbReference type="AlphaFoldDB" id="A0A9D4FDK2"/>
<dbReference type="EMBL" id="JAIWYP010000007">
    <property type="protein sequence ID" value="KAH3797004.1"/>
    <property type="molecule type" value="Genomic_DNA"/>
</dbReference>